<name>K9F0G0_9ACTO</name>
<dbReference type="AlphaFoldDB" id="K9F0G0"/>
<proteinExistence type="predicted"/>
<keyword evidence="1" id="KW-0812">Transmembrane</keyword>
<evidence type="ECO:0000313" key="2">
    <source>
        <dbReference type="EMBL" id="EKU94955.1"/>
    </source>
</evidence>
<feature type="transmembrane region" description="Helical" evidence="1">
    <location>
        <begin position="266"/>
        <end position="290"/>
    </location>
</feature>
<gene>
    <name evidence="2" type="ORF">HMPREF9233_01409</name>
</gene>
<sequence length="291" mass="30614">MGPERSGPTLFSLARAVAFPYTFSAPYTQYLALIETISFTSIPRGRTVACEIMSLVRTEHVANTRSNSEDEREPVTLPSHRPTIGVTVTIGLCLAALIGCGSVALDAFPFARTPVKVLSLLASSGLGFVMIAVIVGWFAKSWRVAAGVASASILCALTIYYGATILFNLRPSAGTADLAKIAVVWTVLGTGCGIVVGPTAFFARQGNLAQRSIATGFPLGLILGPVAALPFWGTDLRSPELLTVVLVTAFIPCAGILFSLRRTRPGLLLTATLLGTIASAALFLAVYALFY</sequence>
<accession>K9F0G0</accession>
<protein>
    <submittedName>
        <fullName evidence="2">Uncharacterized protein</fullName>
    </submittedName>
</protein>
<feature type="transmembrane region" description="Helical" evidence="1">
    <location>
        <begin position="213"/>
        <end position="234"/>
    </location>
</feature>
<feature type="transmembrane region" description="Helical" evidence="1">
    <location>
        <begin position="241"/>
        <end position="260"/>
    </location>
</feature>
<reference evidence="2 3" key="1">
    <citation type="submission" date="2012-09" db="EMBL/GenBank/DDBJ databases">
        <title>The Genome Sequence of Actinobaculum massiliae ACS-171-V-COL2.</title>
        <authorList>
            <consortium name="The Broad Institute Genome Sequencing Platform"/>
            <person name="Earl A."/>
            <person name="Ward D."/>
            <person name="Feldgarden M."/>
            <person name="Gevers D."/>
            <person name="Saerens B."/>
            <person name="Vaneechoutte M."/>
            <person name="Walker B."/>
            <person name="Young S.K."/>
            <person name="Zeng Q."/>
            <person name="Gargeya S."/>
            <person name="Fitzgerald M."/>
            <person name="Haas B."/>
            <person name="Abouelleil A."/>
            <person name="Alvarado L."/>
            <person name="Arachchi H.M."/>
            <person name="Berlin A."/>
            <person name="Chapman S.B."/>
            <person name="Goldberg J."/>
            <person name="Griggs A."/>
            <person name="Gujja S."/>
            <person name="Hansen M."/>
            <person name="Howarth C."/>
            <person name="Imamovic A."/>
            <person name="Larimer J."/>
            <person name="McCowen C."/>
            <person name="Montmayeur A."/>
            <person name="Murphy C."/>
            <person name="Neiman D."/>
            <person name="Pearson M."/>
            <person name="Priest M."/>
            <person name="Roberts A."/>
            <person name="Saif S."/>
            <person name="Shea T."/>
            <person name="Sisk P."/>
            <person name="Sykes S."/>
            <person name="Wortman J."/>
            <person name="Nusbaum C."/>
            <person name="Birren B."/>
        </authorList>
    </citation>
    <scope>NUCLEOTIDE SEQUENCE [LARGE SCALE GENOMIC DNA]</scope>
    <source>
        <strain evidence="3">ACS-171-V-Col2</strain>
    </source>
</reference>
<dbReference type="Proteomes" id="UP000009888">
    <property type="component" value="Unassembled WGS sequence"/>
</dbReference>
<organism evidence="2 3">
    <name type="scientific">Actinobaculum massiliense ACS-171-V-Col2</name>
    <dbReference type="NCBI Taxonomy" id="883066"/>
    <lineage>
        <taxon>Bacteria</taxon>
        <taxon>Bacillati</taxon>
        <taxon>Actinomycetota</taxon>
        <taxon>Actinomycetes</taxon>
        <taxon>Actinomycetales</taxon>
        <taxon>Actinomycetaceae</taxon>
        <taxon>Actinobaculum</taxon>
    </lineage>
</organism>
<dbReference type="PATRIC" id="fig|883066.3.peg.1473"/>
<feature type="transmembrane region" description="Helical" evidence="1">
    <location>
        <begin position="117"/>
        <end position="139"/>
    </location>
</feature>
<evidence type="ECO:0000313" key="3">
    <source>
        <dbReference type="Proteomes" id="UP000009888"/>
    </source>
</evidence>
<keyword evidence="3" id="KW-1185">Reference proteome</keyword>
<comment type="caution">
    <text evidence="2">The sequence shown here is derived from an EMBL/GenBank/DDBJ whole genome shotgun (WGS) entry which is preliminary data.</text>
</comment>
<keyword evidence="1" id="KW-1133">Transmembrane helix</keyword>
<dbReference type="eggNOG" id="ENOG5030PXQ">
    <property type="taxonomic scope" value="Bacteria"/>
</dbReference>
<keyword evidence="1" id="KW-0472">Membrane</keyword>
<evidence type="ECO:0000256" key="1">
    <source>
        <dbReference type="SAM" id="Phobius"/>
    </source>
</evidence>
<feature type="transmembrane region" description="Helical" evidence="1">
    <location>
        <begin position="84"/>
        <end position="105"/>
    </location>
</feature>
<dbReference type="HOGENOM" id="CLU_955230_0_0_11"/>
<feature type="transmembrane region" description="Helical" evidence="1">
    <location>
        <begin position="181"/>
        <end position="201"/>
    </location>
</feature>
<dbReference type="STRING" id="202789.GCA_001457435_00699"/>
<feature type="transmembrane region" description="Helical" evidence="1">
    <location>
        <begin position="145"/>
        <end position="169"/>
    </location>
</feature>
<dbReference type="EMBL" id="AGWL01000007">
    <property type="protein sequence ID" value="EKU94955.1"/>
    <property type="molecule type" value="Genomic_DNA"/>
</dbReference>